<dbReference type="Proteomes" id="UP000219453">
    <property type="component" value="Unassembled WGS sequence"/>
</dbReference>
<accession>A0A285NDG5</accession>
<dbReference type="CDD" id="cd06257">
    <property type="entry name" value="DnaJ"/>
    <property type="match status" value="1"/>
</dbReference>
<feature type="region of interest" description="Disordered" evidence="2">
    <location>
        <begin position="73"/>
        <end position="150"/>
    </location>
</feature>
<dbReference type="GO" id="GO:0042026">
    <property type="term" value="P:protein refolding"/>
    <property type="evidence" value="ECO:0007669"/>
    <property type="project" value="TreeGrafter"/>
</dbReference>
<dbReference type="Gene3D" id="1.10.287.110">
    <property type="entry name" value="DnaJ domain"/>
    <property type="match status" value="1"/>
</dbReference>
<dbReference type="InterPro" id="IPR001623">
    <property type="entry name" value="DnaJ_domain"/>
</dbReference>
<dbReference type="GO" id="GO:0051082">
    <property type="term" value="F:unfolded protein binding"/>
    <property type="evidence" value="ECO:0007669"/>
    <property type="project" value="TreeGrafter"/>
</dbReference>
<evidence type="ECO:0000256" key="1">
    <source>
        <dbReference type="ARBA" id="ARBA00023186"/>
    </source>
</evidence>
<keyword evidence="6" id="KW-1185">Reference proteome</keyword>
<protein>
    <submittedName>
        <fullName evidence="5">DnaJ domain-containing protein</fullName>
    </submittedName>
</protein>
<dbReference type="PANTHER" id="PTHR43096:SF52">
    <property type="entry name" value="DNAJ HOMOLOG 1, MITOCHONDRIAL-RELATED"/>
    <property type="match status" value="1"/>
</dbReference>
<feature type="transmembrane region" description="Helical" evidence="3">
    <location>
        <begin position="38"/>
        <end position="58"/>
    </location>
</feature>
<evidence type="ECO:0000313" key="6">
    <source>
        <dbReference type="Proteomes" id="UP000219453"/>
    </source>
</evidence>
<dbReference type="GO" id="GO:0005737">
    <property type="term" value="C:cytoplasm"/>
    <property type="evidence" value="ECO:0007669"/>
    <property type="project" value="TreeGrafter"/>
</dbReference>
<keyword evidence="3" id="KW-0812">Transmembrane</keyword>
<feature type="compositionally biased region" description="Polar residues" evidence="2">
    <location>
        <begin position="126"/>
        <end position="135"/>
    </location>
</feature>
<dbReference type="EMBL" id="OBEJ01000001">
    <property type="protein sequence ID" value="SNZ06997.1"/>
    <property type="molecule type" value="Genomic_DNA"/>
</dbReference>
<reference evidence="5 6" key="1">
    <citation type="submission" date="2017-09" db="EMBL/GenBank/DDBJ databases">
        <authorList>
            <person name="Ehlers B."/>
            <person name="Leendertz F.H."/>
        </authorList>
    </citation>
    <scope>NUCLEOTIDE SEQUENCE [LARGE SCALE GENOMIC DNA]</scope>
    <source>
        <strain evidence="5 6">DSM 27208</strain>
    </source>
</reference>
<gene>
    <name evidence="5" type="ORF">SAMN06269185_1358</name>
</gene>
<dbReference type="InterPro" id="IPR036869">
    <property type="entry name" value="J_dom_sf"/>
</dbReference>
<evidence type="ECO:0000313" key="5">
    <source>
        <dbReference type="EMBL" id="SNZ06997.1"/>
    </source>
</evidence>
<evidence type="ECO:0000259" key="4">
    <source>
        <dbReference type="PROSITE" id="PS50076"/>
    </source>
</evidence>
<organism evidence="5 6">
    <name type="scientific">Natronoarchaeum philippinense</name>
    <dbReference type="NCBI Taxonomy" id="558529"/>
    <lineage>
        <taxon>Archaea</taxon>
        <taxon>Methanobacteriati</taxon>
        <taxon>Methanobacteriota</taxon>
        <taxon>Stenosarchaea group</taxon>
        <taxon>Halobacteria</taxon>
        <taxon>Halobacteriales</taxon>
        <taxon>Natronoarchaeaceae</taxon>
    </lineage>
</organism>
<keyword evidence="3" id="KW-0472">Membrane</keyword>
<dbReference type="Pfam" id="PF00226">
    <property type="entry name" value="DnaJ"/>
    <property type="match status" value="1"/>
</dbReference>
<dbReference type="SUPFAM" id="SSF46565">
    <property type="entry name" value="Chaperone J-domain"/>
    <property type="match status" value="1"/>
</dbReference>
<dbReference type="RefSeq" id="WP_245838509.1">
    <property type="nucleotide sequence ID" value="NZ_OBEJ01000001.1"/>
</dbReference>
<keyword evidence="3" id="KW-1133">Transmembrane helix</keyword>
<feature type="domain" description="J" evidence="4">
    <location>
        <begin position="139"/>
        <end position="192"/>
    </location>
</feature>
<proteinExistence type="predicted"/>
<keyword evidence="1" id="KW-0143">Chaperone</keyword>
<feature type="transmembrane region" description="Helical" evidence="3">
    <location>
        <begin position="12"/>
        <end position="32"/>
    </location>
</feature>
<dbReference type="PROSITE" id="PS50076">
    <property type="entry name" value="DNAJ_2"/>
    <property type="match status" value="1"/>
</dbReference>
<dbReference type="PANTHER" id="PTHR43096">
    <property type="entry name" value="DNAJ HOMOLOG 1, MITOCHONDRIAL-RELATED"/>
    <property type="match status" value="1"/>
</dbReference>
<evidence type="ECO:0000256" key="2">
    <source>
        <dbReference type="SAM" id="MobiDB-lite"/>
    </source>
</evidence>
<sequence length="192" mass="21129">MLEHVAPSVQRSTLQMALSGVFGIMAVLQFVLALRFSLFFLTIAAAFGLSSYLVWYHASGRMADRVRRRAVAGEYEQRERRRGGFGAGPRQQRFRGARGPFESARGRSRRRRRGDADAAGRRRGATASQSVTEGPSPTEAARVLGVSPNAAPDRIKAAYREKVKSVHPDADGGSEEAFKRVNKAYETLTTDQ</sequence>
<dbReference type="SMART" id="SM00271">
    <property type="entry name" value="DnaJ"/>
    <property type="match status" value="1"/>
</dbReference>
<name>A0A285NDG5_NATPI</name>
<dbReference type="AlphaFoldDB" id="A0A285NDG5"/>
<dbReference type="PRINTS" id="PR00625">
    <property type="entry name" value="JDOMAIN"/>
</dbReference>
<evidence type="ECO:0000256" key="3">
    <source>
        <dbReference type="SAM" id="Phobius"/>
    </source>
</evidence>